<reference evidence="10" key="1">
    <citation type="submission" date="2022-08" db="EMBL/GenBank/DDBJ databases">
        <title>Complete Genome Sequences of 2 Bosea sp. soil isolates.</title>
        <authorList>
            <person name="Alvarez Arevalo M."/>
            <person name="Sterndorff E.B."/>
            <person name="Faurdal D."/>
            <person name="Joergensen T.S."/>
            <person name="Weber T."/>
        </authorList>
    </citation>
    <scope>NUCLEOTIDE SEQUENCE</scope>
    <source>
        <strain evidence="10">NBC_00436</strain>
    </source>
</reference>
<keyword evidence="5 7" id="KW-0315">Glutamine amidotransferase</keyword>
<feature type="active site" description="Nucleophile" evidence="7">
    <location>
        <position position="334"/>
    </location>
</feature>
<evidence type="ECO:0000313" key="10">
    <source>
        <dbReference type="EMBL" id="UZF86386.1"/>
    </source>
</evidence>
<dbReference type="EMBL" id="CP102774">
    <property type="protein sequence ID" value="UZF86386.1"/>
    <property type="molecule type" value="Genomic_DNA"/>
</dbReference>
<dbReference type="InterPro" id="IPR027417">
    <property type="entry name" value="P-loop_NTPase"/>
</dbReference>
<dbReference type="Pfam" id="PF01656">
    <property type="entry name" value="CbiA"/>
    <property type="match status" value="1"/>
</dbReference>
<dbReference type="NCBIfam" id="TIGR00313">
    <property type="entry name" value="cobQ"/>
    <property type="match status" value="1"/>
</dbReference>
<dbReference type="InterPro" id="IPR029062">
    <property type="entry name" value="Class_I_gatase-like"/>
</dbReference>
<evidence type="ECO:0000256" key="4">
    <source>
        <dbReference type="ARBA" id="ARBA00022573"/>
    </source>
</evidence>
<evidence type="ECO:0000259" key="8">
    <source>
        <dbReference type="Pfam" id="PF01656"/>
    </source>
</evidence>
<evidence type="ECO:0000259" key="9">
    <source>
        <dbReference type="Pfam" id="PF07685"/>
    </source>
</evidence>
<dbReference type="GO" id="GO:0003824">
    <property type="term" value="F:catalytic activity"/>
    <property type="evidence" value="ECO:0007669"/>
    <property type="project" value="InterPro"/>
</dbReference>
<feature type="domain" description="CobB/CobQ-like glutamine amidotransferase" evidence="9">
    <location>
        <begin position="254"/>
        <end position="438"/>
    </location>
</feature>
<dbReference type="NCBIfam" id="NF001989">
    <property type="entry name" value="PRK00784.1"/>
    <property type="match status" value="1"/>
</dbReference>
<name>A0A9E7ZUL6_9HYPH</name>
<evidence type="ECO:0000256" key="1">
    <source>
        <dbReference type="ARBA" id="ARBA00004953"/>
    </source>
</evidence>
<evidence type="ECO:0000256" key="6">
    <source>
        <dbReference type="ARBA" id="ARBA00025166"/>
    </source>
</evidence>
<evidence type="ECO:0000256" key="7">
    <source>
        <dbReference type="HAMAP-Rule" id="MF_00028"/>
    </source>
</evidence>
<organism evidence="10">
    <name type="scientific">Bosea sp. NBC_00436</name>
    <dbReference type="NCBI Taxonomy" id="2969620"/>
    <lineage>
        <taxon>Bacteria</taxon>
        <taxon>Pseudomonadati</taxon>
        <taxon>Pseudomonadota</taxon>
        <taxon>Alphaproteobacteria</taxon>
        <taxon>Hyphomicrobiales</taxon>
        <taxon>Boseaceae</taxon>
        <taxon>Bosea</taxon>
    </lineage>
</organism>
<protein>
    <recommendedName>
        <fullName evidence="3 7">Cobyric acid synthase</fullName>
    </recommendedName>
</protein>
<evidence type="ECO:0000256" key="5">
    <source>
        <dbReference type="ARBA" id="ARBA00022962"/>
    </source>
</evidence>
<keyword evidence="4 7" id="KW-0169">Cobalamin biosynthesis</keyword>
<dbReference type="PANTHER" id="PTHR21343">
    <property type="entry name" value="DETHIOBIOTIN SYNTHETASE"/>
    <property type="match status" value="1"/>
</dbReference>
<dbReference type="Gene3D" id="3.40.50.300">
    <property type="entry name" value="P-loop containing nucleotide triphosphate hydrolases"/>
    <property type="match status" value="1"/>
</dbReference>
<dbReference type="PROSITE" id="PS51274">
    <property type="entry name" value="GATASE_COBBQ"/>
    <property type="match status" value="1"/>
</dbReference>
<dbReference type="AlphaFoldDB" id="A0A9E7ZUL6"/>
<comment type="similarity">
    <text evidence="2 7">Belongs to the CobB/CobQ family. CobQ subfamily.</text>
</comment>
<dbReference type="GO" id="GO:0009236">
    <property type="term" value="P:cobalamin biosynthetic process"/>
    <property type="evidence" value="ECO:0007669"/>
    <property type="project" value="UniProtKB-UniRule"/>
</dbReference>
<comment type="function">
    <text evidence="6 7">Catalyzes amidations at positions B, D, E, and G on adenosylcobyrinic A,C-diamide. NH(2) groups are provided by glutamine, and one molecule of ATP is hydrogenolyzed for each amidation.</text>
</comment>
<dbReference type="SUPFAM" id="SSF52317">
    <property type="entry name" value="Class I glutamine amidotransferase-like"/>
    <property type="match status" value="1"/>
</dbReference>
<evidence type="ECO:0000256" key="2">
    <source>
        <dbReference type="ARBA" id="ARBA00006205"/>
    </source>
</evidence>
<proteinExistence type="inferred from homology"/>
<dbReference type="InterPro" id="IPR033949">
    <property type="entry name" value="CobQ_GATase1"/>
</dbReference>
<dbReference type="SUPFAM" id="SSF52540">
    <property type="entry name" value="P-loop containing nucleoside triphosphate hydrolases"/>
    <property type="match status" value="1"/>
</dbReference>
<dbReference type="InterPro" id="IPR002586">
    <property type="entry name" value="CobQ/CobB/MinD/ParA_Nub-bd_dom"/>
</dbReference>
<feature type="domain" description="CobQ/CobB/MinD/ParA nucleotide binding" evidence="8">
    <location>
        <begin position="9"/>
        <end position="239"/>
    </location>
</feature>
<dbReference type="InterPro" id="IPR004459">
    <property type="entry name" value="CobQ_synth"/>
</dbReference>
<gene>
    <name evidence="7" type="primary">cobQ</name>
    <name evidence="10" type="ORF">NWE54_21795</name>
</gene>
<dbReference type="PANTHER" id="PTHR21343:SF1">
    <property type="entry name" value="COBYRIC ACID SYNTHASE"/>
    <property type="match status" value="1"/>
</dbReference>
<sequence length="514" mass="54089">MARSPVPAIMILGTGSNVGKSLIVAGLCRLFANRGLQVRPFKPQNMSNNAAATLAGEIGRAQALQARAARIAPHPDMNPVLLKPEGEQGSQIILQGRVAGRLASRDFARRGDFLPQVLESFERLCEGADLVIVEGAGSPAETNLRARDIANLGFARATNVPAVLIGDIDRGGVIASLVGTHAVLDAEDRAMIRAFAINRFRGAVELFAPGVATIAEATGWPSLGVVPWFADAVRLPAEDGLDIRSGRQPGALVKIAVPVLPGIANFDDLDPLKLEADVDLAMIGPGQPLPGDADLVILPGSKTTLRDLAALRREGWDIDILAHRRRGGRVLGLCGGYQMLGRVVRDPLGLEGPPGEAPGLGLLDVETTLDAEKTVREVDFSDAGSSAPGRAYEIHLGRTDGADTARAPFRVEGRAEGAASPDGRVAGSYLHGVFASDAVRSAWLSAIDDQRRGSSLHYEDAIEATLDALAAHLERHFDTEALLELARTRMSAGPVISGTAIAPDGSPARSEQED</sequence>
<dbReference type="InterPro" id="IPR011698">
    <property type="entry name" value="GATase_3"/>
</dbReference>
<comment type="pathway">
    <text evidence="1 7">Cofactor biosynthesis; adenosylcobalamin biosynthesis.</text>
</comment>
<dbReference type="Pfam" id="PF07685">
    <property type="entry name" value="GATase_3"/>
    <property type="match status" value="1"/>
</dbReference>
<feature type="active site" evidence="7">
    <location>
        <position position="431"/>
    </location>
</feature>
<dbReference type="Gene3D" id="3.40.50.880">
    <property type="match status" value="1"/>
</dbReference>
<dbReference type="CDD" id="cd01750">
    <property type="entry name" value="GATase1_CobQ"/>
    <property type="match status" value="1"/>
</dbReference>
<evidence type="ECO:0000256" key="3">
    <source>
        <dbReference type="ARBA" id="ARBA00019833"/>
    </source>
</evidence>
<dbReference type="HAMAP" id="MF_00028">
    <property type="entry name" value="CobQ"/>
    <property type="match status" value="1"/>
</dbReference>
<dbReference type="GO" id="GO:0015420">
    <property type="term" value="F:ABC-type vitamin B12 transporter activity"/>
    <property type="evidence" value="ECO:0007669"/>
    <property type="project" value="UniProtKB-UniRule"/>
</dbReference>
<accession>A0A9E7ZUL6</accession>